<dbReference type="CDD" id="cd04730">
    <property type="entry name" value="NPD_like"/>
    <property type="match status" value="1"/>
</dbReference>
<keyword evidence="3" id="KW-0560">Oxidoreductase</keyword>
<comment type="caution">
    <text evidence="4">The sequence shown here is derived from an EMBL/GenBank/DDBJ whole genome shotgun (WGS) entry which is preliminary data.</text>
</comment>
<keyword evidence="4" id="KW-0223">Dioxygenase</keyword>
<dbReference type="GO" id="GO:0051213">
    <property type="term" value="F:dioxygenase activity"/>
    <property type="evidence" value="ECO:0007669"/>
    <property type="project" value="UniProtKB-KW"/>
</dbReference>
<sequence>MEKLDNSREHTNTLPELKIWKHRSILPILQWGMGIWISTAELAWSVAREWWIWTLSAGAVHMIPIYKKYRANLFRQAIKNSPNGKLSKDDHRCLFKEANIFCIKEEIKRAKEISQWNGKIFINIMVASKDYNECVKAACEAGVDGIVSGAGLPKDLHKLTSEYPDIALVPILSQAKWVGVLIDVWNRPYEVKCEMKSNKTTTINGQKIENREWKLYQEDWAELLVKTDNTGNIIIVGDREYRYDKDMSDNTITLTKQYEWKIPDAIILEDPSKAGGHLWAIKWKISEVNNPQTTLEVAVPATINVLKEKNIDIPVIAAWWIVTRKDIDRMLALWVKWVQMWSLFLTTEESNAHPDFKNKVINATMEDVGTYNSSAFYPARYLKESLENEDIEGVTAKCKSCLYECLNNCALRDWIPGYAQICIQKKLVASTKWSSGKWLKFIWYPFTPEGENKITSLLKEIKNPTWIIEITFPTVKEIMEILQK</sequence>
<dbReference type="InterPro" id="IPR004136">
    <property type="entry name" value="NMO"/>
</dbReference>
<dbReference type="PANTHER" id="PTHR32332:SF18">
    <property type="entry name" value="2-NITROPROPANE DIOXYGENASE"/>
    <property type="match status" value="1"/>
</dbReference>
<evidence type="ECO:0000313" key="4">
    <source>
        <dbReference type="EMBL" id="EKD24926.1"/>
    </source>
</evidence>
<dbReference type="GO" id="GO:0018580">
    <property type="term" value="F:nitronate monooxygenase activity"/>
    <property type="evidence" value="ECO:0007669"/>
    <property type="project" value="InterPro"/>
</dbReference>
<dbReference type="AlphaFoldDB" id="K1XI63"/>
<dbReference type="Pfam" id="PF03060">
    <property type="entry name" value="NMO"/>
    <property type="match status" value="1"/>
</dbReference>
<gene>
    <name evidence="4" type="ORF">ACD_80C00145G0060</name>
</gene>
<evidence type="ECO:0000256" key="3">
    <source>
        <dbReference type="ARBA" id="ARBA00023002"/>
    </source>
</evidence>
<name>K1XI63_9BACT</name>
<proteinExistence type="predicted"/>
<dbReference type="EMBL" id="AMFJ01036152">
    <property type="protein sequence ID" value="EKD24926.1"/>
    <property type="molecule type" value="Genomic_DNA"/>
</dbReference>
<reference evidence="4" key="1">
    <citation type="journal article" date="2012" name="Science">
        <title>Fermentation, hydrogen, and sulfur metabolism in multiple uncultivated bacterial phyla.</title>
        <authorList>
            <person name="Wrighton K.C."/>
            <person name="Thomas B.C."/>
            <person name="Sharon I."/>
            <person name="Miller C.S."/>
            <person name="Castelle C.J."/>
            <person name="VerBerkmoes N.C."/>
            <person name="Wilkins M.J."/>
            <person name="Hettich R.L."/>
            <person name="Lipton M.S."/>
            <person name="Williams K.H."/>
            <person name="Long P.E."/>
            <person name="Banfield J.F."/>
        </authorList>
    </citation>
    <scope>NUCLEOTIDE SEQUENCE [LARGE SCALE GENOMIC DNA]</scope>
</reference>
<keyword evidence="1" id="KW-0285">Flavoprotein</keyword>
<dbReference type="SUPFAM" id="SSF51412">
    <property type="entry name" value="Inosine monophosphate dehydrogenase (IMPDH)"/>
    <property type="match status" value="1"/>
</dbReference>
<evidence type="ECO:0000256" key="1">
    <source>
        <dbReference type="ARBA" id="ARBA00022630"/>
    </source>
</evidence>
<keyword evidence="2" id="KW-0288">FMN</keyword>
<dbReference type="PANTHER" id="PTHR32332">
    <property type="entry name" value="2-NITROPROPANE DIOXYGENASE"/>
    <property type="match status" value="1"/>
</dbReference>
<evidence type="ECO:0000256" key="2">
    <source>
        <dbReference type="ARBA" id="ARBA00022643"/>
    </source>
</evidence>
<dbReference type="InterPro" id="IPR013785">
    <property type="entry name" value="Aldolase_TIM"/>
</dbReference>
<accession>K1XI63</accession>
<organism evidence="4">
    <name type="scientific">uncultured bacterium</name>
    <name type="common">gcode 4</name>
    <dbReference type="NCBI Taxonomy" id="1234023"/>
    <lineage>
        <taxon>Bacteria</taxon>
        <taxon>environmental samples</taxon>
    </lineage>
</organism>
<protein>
    <submittedName>
        <fullName evidence="4">Oxidoreductase, 2-nitropropane dioxygenase family protein</fullName>
    </submittedName>
</protein>
<dbReference type="Gene3D" id="3.20.20.70">
    <property type="entry name" value="Aldolase class I"/>
    <property type="match status" value="2"/>
</dbReference>